<accession>A0ABR1Z6L3</accession>
<dbReference type="InterPro" id="IPR027417">
    <property type="entry name" value="P-loop_NTPase"/>
</dbReference>
<dbReference type="Proteomes" id="UP001396334">
    <property type="component" value="Unassembled WGS sequence"/>
</dbReference>
<organism evidence="1 2">
    <name type="scientific">Hibiscus sabdariffa</name>
    <name type="common">roselle</name>
    <dbReference type="NCBI Taxonomy" id="183260"/>
    <lineage>
        <taxon>Eukaryota</taxon>
        <taxon>Viridiplantae</taxon>
        <taxon>Streptophyta</taxon>
        <taxon>Embryophyta</taxon>
        <taxon>Tracheophyta</taxon>
        <taxon>Spermatophyta</taxon>
        <taxon>Magnoliopsida</taxon>
        <taxon>eudicotyledons</taxon>
        <taxon>Gunneridae</taxon>
        <taxon>Pentapetalae</taxon>
        <taxon>rosids</taxon>
        <taxon>malvids</taxon>
        <taxon>Malvales</taxon>
        <taxon>Malvaceae</taxon>
        <taxon>Malvoideae</taxon>
        <taxon>Hibiscus</taxon>
    </lineage>
</organism>
<comment type="caution">
    <text evidence="1">The sequence shown here is derived from an EMBL/GenBank/DDBJ whole genome shotgun (WGS) entry which is preliminary data.</text>
</comment>
<protein>
    <submittedName>
        <fullName evidence="1">Uncharacterized protein</fullName>
    </submittedName>
</protein>
<dbReference type="SUPFAM" id="SSF52540">
    <property type="entry name" value="P-loop containing nucleoside triphosphate hydrolases"/>
    <property type="match status" value="1"/>
</dbReference>
<gene>
    <name evidence="1" type="ORF">V6N11_013260</name>
</gene>
<evidence type="ECO:0000313" key="1">
    <source>
        <dbReference type="EMBL" id="KAK8474682.1"/>
    </source>
</evidence>
<name>A0ABR1Z6L3_9ROSI</name>
<keyword evidence="2" id="KW-1185">Reference proteome</keyword>
<proteinExistence type="predicted"/>
<dbReference type="Gene3D" id="3.40.50.300">
    <property type="entry name" value="P-loop containing nucleotide triphosphate hydrolases"/>
    <property type="match status" value="1"/>
</dbReference>
<sequence length="110" mass="12262">MPSLIIFFPLISLKNPSILLLDEATNVLDSISENLIQEALDNMLVNKTCIVVAHRLSTIQKVDSIVVIMNRKLWNITAITSLITYNRETKFSQPPSSMSLTLTLSLESST</sequence>
<dbReference type="EMBL" id="JBBPBN010002619">
    <property type="protein sequence ID" value="KAK8474682.1"/>
    <property type="molecule type" value="Genomic_DNA"/>
</dbReference>
<evidence type="ECO:0000313" key="2">
    <source>
        <dbReference type="Proteomes" id="UP001396334"/>
    </source>
</evidence>
<dbReference type="PANTHER" id="PTHR24222">
    <property type="entry name" value="ABC TRANSPORTER B FAMILY"/>
    <property type="match status" value="1"/>
</dbReference>
<dbReference type="InterPro" id="IPR039421">
    <property type="entry name" value="Type_1_exporter"/>
</dbReference>
<reference evidence="1 2" key="1">
    <citation type="journal article" date="2024" name="G3 (Bethesda)">
        <title>Genome assembly of Hibiscus sabdariffa L. provides insights into metabolisms of medicinal natural products.</title>
        <authorList>
            <person name="Kim T."/>
        </authorList>
    </citation>
    <scope>NUCLEOTIDE SEQUENCE [LARGE SCALE GENOMIC DNA]</scope>
    <source>
        <strain evidence="1">TK-2024</strain>
        <tissue evidence="1">Old leaves</tissue>
    </source>
</reference>
<dbReference type="PANTHER" id="PTHR24222:SF48">
    <property type="entry name" value="ABC TRANSPORTER B FAMILY MEMBER 15"/>
    <property type="match status" value="1"/>
</dbReference>